<proteinExistence type="predicted"/>
<dbReference type="Proteomes" id="UP000319722">
    <property type="component" value="Unassembled WGS sequence"/>
</dbReference>
<accession>A0A561CBX9</accession>
<organism evidence="1 2">
    <name type="scientific">Variovorax beijingensis</name>
    <dbReference type="NCBI Taxonomy" id="2496117"/>
    <lineage>
        <taxon>Bacteria</taxon>
        <taxon>Pseudomonadati</taxon>
        <taxon>Pseudomonadota</taxon>
        <taxon>Betaproteobacteria</taxon>
        <taxon>Burkholderiales</taxon>
        <taxon>Comamonadaceae</taxon>
        <taxon>Variovorax</taxon>
    </lineage>
</organism>
<name>A0A561CBX9_9BURK</name>
<dbReference type="AlphaFoldDB" id="A0A561CBX9"/>
<evidence type="ECO:0000313" key="1">
    <source>
        <dbReference type="EMBL" id="TWD88448.1"/>
    </source>
</evidence>
<sequence length="90" mass="9509">MVDCRNEVLLVGCIRGFSPVLHGGNPFSRADAPLSYTCGGRAGKHGSFGSDPPRLGYALPDAACCVKESARKSTKARTRAASWCRCGYTA</sequence>
<evidence type="ECO:0000313" key="2">
    <source>
        <dbReference type="Proteomes" id="UP000319722"/>
    </source>
</evidence>
<reference evidence="1 2" key="1">
    <citation type="submission" date="2019-06" db="EMBL/GenBank/DDBJ databases">
        <title>Sorghum-associated microbial communities from plants grown in Nebraska, USA.</title>
        <authorList>
            <person name="Schachtman D."/>
        </authorList>
    </citation>
    <scope>NUCLEOTIDE SEQUENCE [LARGE SCALE GENOMIC DNA]</scope>
    <source>
        <strain evidence="1 2">T529</strain>
    </source>
</reference>
<comment type="caution">
    <text evidence="1">The sequence shown here is derived from an EMBL/GenBank/DDBJ whole genome shotgun (WGS) entry which is preliminary data.</text>
</comment>
<dbReference type="EMBL" id="VIVL01000002">
    <property type="protein sequence ID" value="TWD88448.1"/>
    <property type="molecule type" value="Genomic_DNA"/>
</dbReference>
<gene>
    <name evidence="1" type="ORF">FB547_102150</name>
</gene>
<protein>
    <submittedName>
        <fullName evidence="1">Uncharacterized protein</fullName>
    </submittedName>
</protein>